<geneLocation type="plasmid" evidence="2 3">
    <name>unnamed</name>
</geneLocation>
<keyword evidence="1" id="KW-0732">Signal</keyword>
<feature type="chain" id="PRO_5046370943" description="Secreted protein" evidence="1">
    <location>
        <begin position="23"/>
        <end position="119"/>
    </location>
</feature>
<dbReference type="RefSeq" id="WP_338911984.1">
    <property type="nucleotide sequence ID" value="NZ_CP062177.1"/>
</dbReference>
<protein>
    <recommendedName>
        <fullName evidence="4">Secreted protein</fullName>
    </recommendedName>
</protein>
<keyword evidence="3" id="KW-1185">Reference proteome</keyword>
<proteinExistence type="predicted"/>
<name>A0ABZ2PZV0_9BURK</name>
<sequence length="119" mass="13254">MKKFTFICLLLACSTVTQKSLAQTLYTRQHDLLADAIRNGSASGVMEGEVAEHFTRQFRSTGPLLVSAKVIQSFERKECKRVETVFLKKDVNTAKGRTDAILKTQVNYCLDGTPPISLE</sequence>
<evidence type="ECO:0000256" key="1">
    <source>
        <dbReference type="SAM" id="SignalP"/>
    </source>
</evidence>
<dbReference type="EMBL" id="CP062177">
    <property type="protein sequence ID" value="WXK40675.1"/>
    <property type="molecule type" value="Genomic_DNA"/>
</dbReference>
<keyword evidence="2" id="KW-0614">Plasmid</keyword>
<feature type="signal peptide" evidence="1">
    <location>
        <begin position="1"/>
        <end position="22"/>
    </location>
</feature>
<gene>
    <name evidence="2" type="ORF">IHE29_16010</name>
</gene>
<accession>A0ABZ2PZV0</accession>
<organism evidence="2 3">
    <name type="scientific">Mycetohabitans rhizoxinica</name>
    <dbReference type="NCBI Taxonomy" id="412963"/>
    <lineage>
        <taxon>Bacteria</taxon>
        <taxon>Pseudomonadati</taxon>
        <taxon>Pseudomonadota</taxon>
        <taxon>Betaproteobacteria</taxon>
        <taxon>Burkholderiales</taxon>
        <taxon>Burkholderiaceae</taxon>
        <taxon>Mycetohabitans</taxon>
    </lineage>
</organism>
<evidence type="ECO:0000313" key="2">
    <source>
        <dbReference type="EMBL" id="WXK40675.1"/>
    </source>
</evidence>
<dbReference type="Proteomes" id="UP001493153">
    <property type="component" value="Plasmid unnamed"/>
</dbReference>
<evidence type="ECO:0008006" key="4">
    <source>
        <dbReference type="Google" id="ProtNLM"/>
    </source>
</evidence>
<reference evidence="2 3" key="1">
    <citation type="submission" date="2020-09" db="EMBL/GenBank/DDBJ databases">
        <title>Genome sequences of Mycetohabitans spp.</title>
        <authorList>
            <person name="Carter M.E."/>
            <person name="Carpenter S.C.D."/>
            <person name="Bogdanove A.J."/>
        </authorList>
    </citation>
    <scope>NUCLEOTIDE SEQUENCE [LARGE SCALE GENOMIC DNA]</scope>
    <source>
        <strain evidence="2 3">B12</strain>
        <plasmid evidence="2 3">unnamed</plasmid>
    </source>
</reference>
<evidence type="ECO:0000313" key="3">
    <source>
        <dbReference type="Proteomes" id="UP001493153"/>
    </source>
</evidence>